<organism evidence="3 4">
    <name type="scientific">Pontibacter aydingkolensis</name>
    <dbReference type="NCBI Taxonomy" id="1911536"/>
    <lineage>
        <taxon>Bacteria</taxon>
        <taxon>Pseudomonadati</taxon>
        <taxon>Bacteroidota</taxon>
        <taxon>Cytophagia</taxon>
        <taxon>Cytophagales</taxon>
        <taxon>Hymenobacteraceae</taxon>
        <taxon>Pontibacter</taxon>
    </lineage>
</organism>
<keyword evidence="3" id="KW-0406">Ion transport</keyword>
<proteinExistence type="predicted"/>
<accession>A0ABS7CVC2</accession>
<keyword evidence="3" id="KW-0813">Transport</keyword>
<feature type="transmembrane region" description="Helical" evidence="1">
    <location>
        <begin position="106"/>
        <end position="123"/>
    </location>
</feature>
<dbReference type="SUPFAM" id="SSF81324">
    <property type="entry name" value="Voltage-gated potassium channels"/>
    <property type="match status" value="1"/>
</dbReference>
<keyword evidence="1" id="KW-0812">Transmembrane</keyword>
<gene>
    <name evidence="3" type="ORF">K0O23_11930</name>
</gene>
<protein>
    <submittedName>
        <fullName evidence="3">Potassium channel family protein</fullName>
    </submittedName>
</protein>
<keyword evidence="1" id="KW-0472">Membrane</keyword>
<dbReference type="RefSeq" id="WP_219877658.1">
    <property type="nucleotide sequence ID" value="NZ_JAHYXK010000009.1"/>
</dbReference>
<dbReference type="InterPro" id="IPR013099">
    <property type="entry name" value="K_chnl_dom"/>
</dbReference>
<feature type="transmembrane region" description="Helical" evidence="1">
    <location>
        <begin position="135"/>
        <end position="159"/>
    </location>
</feature>
<dbReference type="Pfam" id="PF07885">
    <property type="entry name" value="Ion_trans_2"/>
    <property type="match status" value="1"/>
</dbReference>
<keyword evidence="3" id="KW-0407">Ion channel</keyword>
<dbReference type="Gene3D" id="1.10.287.70">
    <property type="match status" value="1"/>
</dbReference>
<evidence type="ECO:0000313" key="3">
    <source>
        <dbReference type="EMBL" id="MBW7467777.1"/>
    </source>
</evidence>
<name>A0ABS7CVC2_9BACT</name>
<dbReference type="EMBL" id="JAHYXK010000009">
    <property type="protein sequence ID" value="MBW7467777.1"/>
    <property type="molecule type" value="Genomic_DNA"/>
</dbReference>
<comment type="caution">
    <text evidence="3">The sequence shown here is derived from an EMBL/GenBank/DDBJ whole genome shotgun (WGS) entry which is preliminary data.</text>
</comment>
<reference evidence="3 4" key="1">
    <citation type="journal article" date="2016" name="Int. J. Syst. Evol. Microbiol.">
        <title>Pontibacter aydingkolensis sp. nov., isolated from soil of a salt lake.</title>
        <authorList>
            <person name="Osman G."/>
            <person name="Zhang T."/>
            <person name="Lou K."/>
            <person name="Gao Y."/>
            <person name="Chang W."/>
            <person name="Lin Q."/>
            <person name="Yang H.M."/>
            <person name="Huo X.D."/>
            <person name="Wang N."/>
        </authorList>
    </citation>
    <scope>NUCLEOTIDE SEQUENCE [LARGE SCALE GENOMIC DNA]</scope>
    <source>
        <strain evidence="3 4">KACC 19255</strain>
    </source>
</reference>
<evidence type="ECO:0000256" key="1">
    <source>
        <dbReference type="SAM" id="Phobius"/>
    </source>
</evidence>
<evidence type="ECO:0000259" key="2">
    <source>
        <dbReference type="Pfam" id="PF07885"/>
    </source>
</evidence>
<dbReference type="GO" id="GO:0034220">
    <property type="term" value="P:monoatomic ion transmembrane transport"/>
    <property type="evidence" value="ECO:0007669"/>
    <property type="project" value="UniProtKB-KW"/>
</dbReference>
<feature type="transmembrane region" description="Helical" evidence="1">
    <location>
        <begin position="60"/>
        <end position="86"/>
    </location>
</feature>
<sequence length="337" mass="37420">MNVLFFLGALIFALTALDIIKTTFSSNGGGMITSLVSKAVYKAIFLAAEKKGKSKLLGYAGPAVLVSILSVWIAGFWVGLFIALLSDSDSVVHSVTKTPAGTLEKLYYAGFTLSTLGIGDYVASNDFWRIVTDVAAYSGLVFITTSITYFLPVLSAVGLQSTLSLYISGMGKTPQQILTKSWNGKDFSSFFDNTSDLCQMLMKHAVNHHSYPVIHYFHNSQPKHSITPAIVLLDEAYQLLANALQREVAVDETKMSMLQTALDAYLEVVREGFLKNASPNEKALVPDLRLLEEKRVPLKGKEAIRHYFEQDLRERRRLLTALLEMDGWSWKEVYLPE</sequence>
<feature type="domain" description="Potassium channel" evidence="2">
    <location>
        <begin position="90"/>
        <end position="153"/>
    </location>
</feature>
<keyword evidence="4" id="KW-1185">Reference proteome</keyword>
<keyword evidence="1" id="KW-1133">Transmembrane helix</keyword>
<evidence type="ECO:0000313" key="4">
    <source>
        <dbReference type="Proteomes" id="UP000813018"/>
    </source>
</evidence>
<dbReference type="Proteomes" id="UP000813018">
    <property type="component" value="Unassembled WGS sequence"/>
</dbReference>